<dbReference type="KEGG" id="pco:PHACADRAFT_200143"/>
<dbReference type="GeneID" id="18911479"/>
<name>K5WM36_PHACS</name>
<dbReference type="Gene3D" id="3.80.10.10">
    <property type="entry name" value="Ribonuclease Inhibitor"/>
    <property type="match status" value="1"/>
</dbReference>
<dbReference type="InterPro" id="IPR032675">
    <property type="entry name" value="LRR_dom_sf"/>
</dbReference>
<proteinExistence type="predicted"/>
<keyword evidence="2" id="KW-1185">Reference proteome</keyword>
<dbReference type="HOGENOM" id="CLU_561513_0_0_1"/>
<protein>
    <recommendedName>
        <fullName evidence="3">F-box domain-containing protein</fullName>
    </recommendedName>
</protein>
<accession>K5WM36</accession>
<organism evidence="1 2">
    <name type="scientific">Phanerochaete carnosa (strain HHB-10118-sp)</name>
    <name type="common">White-rot fungus</name>
    <name type="synonym">Peniophora carnosa</name>
    <dbReference type="NCBI Taxonomy" id="650164"/>
    <lineage>
        <taxon>Eukaryota</taxon>
        <taxon>Fungi</taxon>
        <taxon>Dikarya</taxon>
        <taxon>Basidiomycota</taxon>
        <taxon>Agaricomycotina</taxon>
        <taxon>Agaricomycetes</taxon>
        <taxon>Polyporales</taxon>
        <taxon>Phanerochaetaceae</taxon>
        <taxon>Phanerochaete</taxon>
    </lineage>
</organism>
<dbReference type="RefSeq" id="XP_007400467.1">
    <property type="nucleotide sequence ID" value="XM_007400405.1"/>
</dbReference>
<gene>
    <name evidence="1" type="ORF">PHACADRAFT_200143</name>
</gene>
<dbReference type="Proteomes" id="UP000008370">
    <property type="component" value="Unassembled WGS sequence"/>
</dbReference>
<dbReference type="AlphaFoldDB" id="K5WM36"/>
<reference evidence="1 2" key="1">
    <citation type="journal article" date="2012" name="BMC Genomics">
        <title>Comparative genomics of the white-rot fungi, Phanerochaete carnosa and P. chrysosporium, to elucidate the genetic basis of the distinct wood types they colonize.</title>
        <authorList>
            <person name="Suzuki H."/>
            <person name="MacDonald J."/>
            <person name="Syed K."/>
            <person name="Salamov A."/>
            <person name="Hori C."/>
            <person name="Aerts A."/>
            <person name="Henrissat B."/>
            <person name="Wiebenga A."/>
            <person name="vanKuyk P.A."/>
            <person name="Barry K."/>
            <person name="Lindquist E."/>
            <person name="LaButti K."/>
            <person name="Lapidus A."/>
            <person name="Lucas S."/>
            <person name="Coutinho P."/>
            <person name="Gong Y."/>
            <person name="Samejima M."/>
            <person name="Mahadevan R."/>
            <person name="Abou-Zaid M."/>
            <person name="de Vries R.P."/>
            <person name="Igarashi K."/>
            <person name="Yadav J.S."/>
            <person name="Grigoriev I.V."/>
            <person name="Master E.R."/>
        </authorList>
    </citation>
    <scope>NUCLEOTIDE SEQUENCE [LARGE SCALE GENOMIC DNA]</scope>
    <source>
        <strain evidence="1 2">HHB-10118-sp</strain>
    </source>
</reference>
<evidence type="ECO:0008006" key="3">
    <source>
        <dbReference type="Google" id="ProtNLM"/>
    </source>
</evidence>
<evidence type="ECO:0000313" key="1">
    <source>
        <dbReference type="EMBL" id="EKM51322.1"/>
    </source>
</evidence>
<evidence type="ECO:0000313" key="2">
    <source>
        <dbReference type="Proteomes" id="UP000008370"/>
    </source>
</evidence>
<dbReference type="EMBL" id="JH930477">
    <property type="protein sequence ID" value="EKM51322.1"/>
    <property type="molecule type" value="Genomic_DNA"/>
</dbReference>
<sequence>MTVCGLWSHQTLPHVLSPPPELSVASPLNKSTSFKLAFTSRMSPKLPQELWDMVIDHLHDDRATLLVCCCICKSWLPSSRFHLRDHIRLRLPFLRPTAKSLSAEEQDDTDVLARISHPHRACSLTIECASRERSVSHASSRHDVPMHNSLSLAVQALPRLVSLSLIGLRLHYPGHSSGGRRIPYFLQAALQLPHLREIALTGVTLGEHPSVPTNVEISRSLEKLSIRESFVDGSTLSWLYCLLQQTKRTHGTFIPLRHLDIPFISSVNFTITWYTSLLAHSGRELHHLGLQIRSIYGFNGAKRSILDHAGYPALLGALSQCVNLRTLDLFLYDLEQAAAAKAIVEYLAFLPVPLPISEVIISLDMQSVSLRDTSRYGTALRALDTLLCSFGQVRRVTIRQTLAGSAMSTGNPGSLEPVEVRIGCEGAKMLWRNLPELRKRGILRVE</sequence>
<dbReference type="OrthoDB" id="2977329at2759"/>
<dbReference type="InParanoid" id="K5WM36"/>
<dbReference type="SUPFAM" id="SSF52047">
    <property type="entry name" value="RNI-like"/>
    <property type="match status" value="1"/>
</dbReference>